<dbReference type="InterPro" id="IPR034193">
    <property type="entry name" value="PCSK9_ProteinaseK-like"/>
</dbReference>
<feature type="active site" description="Charge relay system" evidence="5">
    <location>
        <position position="304"/>
    </location>
</feature>
<protein>
    <submittedName>
        <fullName evidence="9">Peptidase S8/S53 domain-containing protein</fullName>
    </submittedName>
</protein>
<name>A0A9P8Y1R1_9PEZI</name>
<dbReference type="RefSeq" id="XP_046009678.1">
    <property type="nucleotide sequence ID" value="XM_046162266.1"/>
</dbReference>
<dbReference type="PANTHER" id="PTHR43806">
    <property type="entry name" value="PEPTIDASE S8"/>
    <property type="match status" value="1"/>
</dbReference>
<dbReference type="CDD" id="cd04077">
    <property type="entry name" value="Peptidases_S8_PCSK9_ProteinaseK_like"/>
    <property type="match status" value="1"/>
</dbReference>
<feature type="active site" description="Charge relay system" evidence="5">
    <location>
        <position position="115"/>
    </location>
</feature>
<feature type="active site" description="Charge relay system" evidence="5">
    <location>
        <position position="147"/>
    </location>
</feature>
<feature type="chain" id="PRO_5040384737" evidence="7">
    <location>
        <begin position="16"/>
        <end position="358"/>
    </location>
</feature>
<evidence type="ECO:0000256" key="6">
    <source>
        <dbReference type="RuleBase" id="RU003355"/>
    </source>
</evidence>
<sequence>MKLLGVLLAAPLVLAAPVLESRAASIPDSWIVVLRDDITVASATTRIANLLGHAPNKSFAIGSFKGLFIDSPQHVIDLVASLTEGLARVSSRQPGTTKYVYDDSAGEGVHAYIIDTGIFTEHPEFEGRASMGAAFVEGEDMTDGNGHGTHVAGTVGSKTYGVSKKVSLIGVKVLGANGTGSTAGVISGLEWAVNHANQNGWMEKSVANISIGGLRFLGHALNKAAAAAVEAGLFLSVAAGNWGLPAELVSPASEPTVCTVGATDRKDVRASFSNFGDSVDIFAPGVDIISTWNDGNTNTASGTSMAAPHVAGLAAYMIGLGGDYTPTTLCEHLQSVANMNSISLALSKNNLLAYNGRA</sequence>
<dbReference type="PRINTS" id="PR00723">
    <property type="entry name" value="SUBTILISIN"/>
</dbReference>
<dbReference type="SUPFAM" id="SSF52743">
    <property type="entry name" value="Subtilisin-like"/>
    <property type="match status" value="1"/>
</dbReference>
<evidence type="ECO:0000313" key="9">
    <source>
        <dbReference type="EMBL" id="KAH7026461.1"/>
    </source>
</evidence>
<dbReference type="Pfam" id="PF00082">
    <property type="entry name" value="Peptidase_S8"/>
    <property type="match status" value="1"/>
</dbReference>
<evidence type="ECO:0000256" key="3">
    <source>
        <dbReference type="ARBA" id="ARBA00022801"/>
    </source>
</evidence>
<evidence type="ECO:0000313" key="10">
    <source>
        <dbReference type="Proteomes" id="UP000756346"/>
    </source>
</evidence>
<dbReference type="FunFam" id="3.40.50.200:FF:000007">
    <property type="entry name" value="Subtilisin-like serine protease"/>
    <property type="match status" value="1"/>
</dbReference>
<dbReference type="GO" id="GO:0004252">
    <property type="term" value="F:serine-type endopeptidase activity"/>
    <property type="evidence" value="ECO:0007669"/>
    <property type="project" value="UniProtKB-UniRule"/>
</dbReference>
<comment type="caution">
    <text evidence="9">The sequence shown here is derived from an EMBL/GenBank/DDBJ whole genome shotgun (WGS) entry which is preliminary data.</text>
</comment>
<evidence type="ECO:0000256" key="4">
    <source>
        <dbReference type="ARBA" id="ARBA00022825"/>
    </source>
</evidence>
<comment type="similarity">
    <text evidence="1 5 6">Belongs to the peptidase S8 family.</text>
</comment>
<keyword evidence="10" id="KW-1185">Reference proteome</keyword>
<keyword evidence="4 5" id="KW-0720">Serine protease</keyword>
<evidence type="ECO:0000256" key="1">
    <source>
        <dbReference type="ARBA" id="ARBA00011073"/>
    </source>
</evidence>
<dbReference type="PROSITE" id="PS00137">
    <property type="entry name" value="SUBTILASE_HIS"/>
    <property type="match status" value="1"/>
</dbReference>
<dbReference type="EMBL" id="JAGTJQ010000008">
    <property type="protein sequence ID" value="KAH7026461.1"/>
    <property type="molecule type" value="Genomic_DNA"/>
</dbReference>
<evidence type="ECO:0000259" key="8">
    <source>
        <dbReference type="Pfam" id="PF00082"/>
    </source>
</evidence>
<gene>
    <name evidence="9" type="ORF">B0I36DRAFT_424219</name>
</gene>
<dbReference type="InterPro" id="IPR023828">
    <property type="entry name" value="Peptidase_S8_Ser-AS"/>
</dbReference>
<dbReference type="InterPro" id="IPR036852">
    <property type="entry name" value="Peptidase_S8/S53_dom_sf"/>
</dbReference>
<dbReference type="InterPro" id="IPR000209">
    <property type="entry name" value="Peptidase_S8/S53_dom"/>
</dbReference>
<dbReference type="PROSITE" id="PS00138">
    <property type="entry name" value="SUBTILASE_SER"/>
    <property type="match status" value="1"/>
</dbReference>
<dbReference type="PROSITE" id="PS51892">
    <property type="entry name" value="SUBTILASE"/>
    <property type="match status" value="1"/>
</dbReference>
<dbReference type="InterPro" id="IPR022398">
    <property type="entry name" value="Peptidase_S8_His-AS"/>
</dbReference>
<organism evidence="9 10">
    <name type="scientific">Microdochium trichocladiopsis</name>
    <dbReference type="NCBI Taxonomy" id="1682393"/>
    <lineage>
        <taxon>Eukaryota</taxon>
        <taxon>Fungi</taxon>
        <taxon>Dikarya</taxon>
        <taxon>Ascomycota</taxon>
        <taxon>Pezizomycotina</taxon>
        <taxon>Sordariomycetes</taxon>
        <taxon>Xylariomycetidae</taxon>
        <taxon>Xylariales</taxon>
        <taxon>Microdochiaceae</taxon>
        <taxon>Microdochium</taxon>
    </lineage>
</organism>
<dbReference type="GO" id="GO:0006508">
    <property type="term" value="P:proteolysis"/>
    <property type="evidence" value="ECO:0007669"/>
    <property type="project" value="UniProtKB-KW"/>
</dbReference>
<dbReference type="InterPro" id="IPR023827">
    <property type="entry name" value="Peptidase_S8_Asp-AS"/>
</dbReference>
<evidence type="ECO:0000256" key="2">
    <source>
        <dbReference type="ARBA" id="ARBA00022670"/>
    </source>
</evidence>
<keyword evidence="3 5" id="KW-0378">Hydrolase</keyword>
<dbReference type="PANTHER" id="PTHR43806:SF58">
    <property type="entry name" value="ALKALINE PROTEASE 1-RELATED"/>
    <property type="match status" value="1"/>
</dbReference>
<dbReference type="GeneID" id="70191812"/>
<accession>A0A9P8Y1R1</accession>
<evidence type="ECO:0000256" key="7">
    <source>
        <dbReference type="SAM" id="SignalP"/>
    </source>
</evidence>
<keyword evidence="7" id="KW-0732">Signal</keyword>
<dbReference type="InterPro" id="IPR015500">
    <property type="entry name" value="Peptidase_S8_subtilisin-rel"/>
</dbReference>
<dbReference type="OrthoDB" id="206201at2759"/>
<feature type="signal peptide" evidence="7">
    <location>
        <begin position="1"/>
        <end position="15"/>
    </location>
</feature>
<dbReference type="InterPro" id="IPR050131">
    <property type="entry name" value="Peptidase_S8_subtilisin-like"/>
</dbReference>
<keyword evidence="2 5" id="KW-0645">Protease</keyword>
<dbReference type="Proteomes" id="UP000756346">
    <property type="component" value="Unassembled WGS sequence"/>
</dbReference>
<evidence type="ECO:0000256" key="5">
    <source>
        <dbReference type="PROSITE-ProRule" id="PRU01240"/>
    </source>
</evidence>
<reference evidence="9" key="1">
    <citation type="journal article" date="2021" name="Nat. Commun.">
        <title>Genetic determinants of endophytism in the Arabidopsis root mycobiome.</title>
        <authorList>
            <person name="Mesny F."/>
            <person name="Miyauchi S."/>
            <person name="Thiergart T."/>
            <person name="Pickel B."/>
            <person name="Atanasova L."/>
            <person name="Karlsson M."/>
            <person name="Huettel B."/>
            <person name="Barry K.W."/>
            <person name="Haridas S."/>
            <person name="Chen C."/>
            <person name="Bauer D."/>
            <person name="Andreopoulos W."/>
            <person name="Pangilinan J."/>
            <person name="LaButti K."/>
            <person name="Riley R."/>
            <person name="Lipzen A."/>
            <person name="Clum A."/>
            <person name="Drula E."/>
            <person name="Henrissat B."/>
            <person name="Kohler A."/>
            <person name="Grigoriev I.V."/>
            <person name="Martin F.M."/>
            <person name="Hacquard S."/>
        </authorList>
    </citation>
    <scope>NUCLEOTIDE SEQUENCE</scope>
    <source>
        <strain evidence="9">MPI-CAGE-CH-0230</strain>
    </source>
</reference>
<dbReference type="PROSITE" id="PS00136">
    <property type="entry name" value="SUBTILASE_ASP"/>
    <property type="match status" value="1"/>
</dbReference>
<feature type="domain" description="Peptidase S8/S53" evidence="8">
    <location>
        <begin position="108"/>
        <end position="337"/>
    </location>
</feature>
<dbReference type="Gene3D" id="3.40.50.200">
    <property type="entry name" value="Peptidase S8/S53 domain"/>
    <property type="match status" value="1"/>
</dbReference>
<proteinExistence type="inferred from homology"/>
<dbReference type="AlphaFoldDB" id="A0A9P8Y1R1"/>